<dbReference type="PANTHER" id="PTHR11893">
    <property type="entry name" value="INNEXIN"/>
    <property type="match status" value="1"/>
</dbReference>
<name>A0A6H5J0E5_9HYME</name>
<evidence type="ECO:0000256" key="6">
    <source>
        <dbReference type="ARBA" id="ARBA00022868"/>
    </source>
</evidence>
<comment type="function">
    <text evidence="12">Structural component of the gap junctions.</text>
</comment>
<protein>
    <recommendedName>
        <fullName evidence="12">Innexin</fullName>
    </recommendedName>
</protein>
<evidence type="ECO:0000256" key="3">
    <source>
        <dbReference type="ARBA" id="ARBA00022448"/>
    </source>
</evidence>
<dbReference type="GO" id="GO:0005243">
    <property type="term" value="F:gap junction channel activity"/>
    <property type="evidence" value="ECO:0007669"/>
    <property type="project" value="TreeGrafter"/>
</dbReference>
<evidence type="ECO:0000256" key="8">
    <source>
        <dbReference type="ARBA" id="ARBA00022989"/>
    </source>
</evidence>
<keyword evidence="8 12" id="KW-1133">Transmembrane helix</keyword>
<dbReference type="GO" id="GO:0005921">
    <property type="term" value="C:gap junction"/>
    <property type="evidence" value="ECO:0007669"/>
    <property type="project" value="UniProtKB-SubCell"/>
</dbReference>
<proteinExistence type="inferred from homology"/>
<dbReference type="EMBL" id="CADCXV010001361">
    <property type="protein sequence ID" value="CAB0043943.1"/>
    <property type="molecule type" value="Genomic_DNA"/>
</dbReference>
<dbReference type="AlphaFoldDB" id="A0A6H5J0E5"/>
<accession>A0A6H5J0E5</accession>
<evidence type="ECO:0000256" key="1">
    <source>
        <dbReference type="ARBA" id="ARBA00004610"/>
    </source>
</evidence>
<keyword evidence="14" id="KW-1185">Reference proteome</keyword>
<evidence type="ECO:0000313" key="14">
    <source>
        <dbReference type="Proteomes" id="UP000479190"/>
    </source>
</evidence>
<comment type="similarity">
    <text evidence="12">Belongs to the pannexin family.</text>
</comment>
<evidence type="ECO:0000256" key="2">
    <source>
        <dbReference type="ARBA" id="ARBA00004651"/>
    </source>
</evidence>
<dbReference type="GO" id="GO:0034220">
    <property type="term" value="P:monoatomic ion transmembrane transport"/>
    <property type="evidence" value="ECO:0007669"/>
    <property type="project" value="UniProtKB-KW"/>
</dbReference>
<evidence type="ECO:0000256" key="4">
    <source>
        <dbReference type="ARBA" id="ARBA00022475"/>
    </source>
</evidence>
<dbReference type="PANTHER" id="PTHR11893:SF38">
    <property type="entry name" value="INNEXIN INX7"/>
    <property type="match status" value="1"/>
</dbReference>
<evidence type="ECO:0000256" key="12">
    <source>
        <dbReference type="RuleBase" id="RU010713"/>
    </source>
</evidence>
<reference evidence="13 14" key="1">
    <citation type="submission" date="2020-02" db="EMBL/GenBank/DDBJ databases">
        <authorList>
            <person name="Ferguson B K."/>
        </authorList>
    </citation>
    <scope>NUCLEOTIDE SEQUENCE [LARGE SCALE GENOMIC DNA]</scope>
</reference>
<dbReference type="Pfam" id="PF00876">
    <property type="entry name" value="Innexin"/>
    <property type="match status" value="1"/>
</dbReference>
<dbReference type="GO" id="GO:0005886">
    <property type="term" value="C:plasma membrane"/>
    <property type="evidence" value="ECO:0007669"/>
    <property type="project" value="UniProtKB-SubCell"/>
</dbReference>
<keyword evidence="5 12" id="KW-0812">Transmembrane</keyword>
<evidence type="ECO:0000256" key="5">
    <source>
        <dbReference type="ARBA" id="ARBA00022692"/>
    </source>
</evidence>
<keyword evidence="3 12" id="KW-0813">Transport</keyword>
<dbReference type="InterPro" id="IPR000990">
    <property type="entry name" value="Innexin"/>
</dbReference>
<evidence type="ECO:0000256" key="7">
    <source>
        <dbReference type="ARBA" id="ARBA00022949"/>
    </source>
</evidence>
<gene>
    <name evidence="12" type="primary">inx</name>
    <name evidence="13" type="ORF">TBRA_LOCUS15531</name>
</gene>
<evidence type="ECO:0000313" key="13">
    <source>
        <dbReference type="EMBL" id="CAB0043943.1"/>
    </source>
</evidence>
<keyword evidence="7" id="KW-0965">Cell junction</keyword>
<keyword evidence="6" id="KW-0303">Gap junction</keyword>
<dbReference type="GO" id="GO:0007602">
    <property type="term" value="P:phototransduction"/>
    <property type="evidence" value="ECO:0007669"/>
    <property type="project" value="TreeGrafter"/>
</dbReference>
<keyword evidence="11 12" id="KW-0407">Ion channel</keyword>
<comment type="caution">
    <text evidence="12">Lacks conserved residue(s) required for the propagation of feature annotation.</text>
</comment>
<keyword evidence="10 12" id="KW-0472">Membrane</keyword>
<dbReference type="PRINTS" id="PR01262">
    <property type="entry name" value="INNEXIN"/>
</dbReference>
<keyword evidence="4" id="KW-1003">Cell membrane</keyword>
<feature type="transmembrane region" description="Helical" evidence="12">
    <location>
        <begin position="288"/>
        <end position="312"/>
    </location>
</feature>
<comment type="subcellular location">
    <subcellularLocation>
        <location evidence="1">Cell junction</location>
        <location evidence="1">Gap junction</location>
    </subcellularLocation>
    <subcellularLocation>
        <location evidence="2 12">Cell membrane</location>
        <topology evidence="2 12">Multi-pass membrane protein</topology>
    </subcellularLocation>
</comment>
<dbReference type="PROSITE" id="PS51013">
    <property type="entry name" value="PANNEXIN"/>
    <property type="match status" value="1"/>
</dbReference>
<organism evidence="13 14">
    <name type="scientific">Trichogramma brassicae</name>
    <dbReference type="NCBI Taxonomy" id="86971"/>
    <lineage>
        <taxon>Eukaryota</taxon>
        <taxon>Metazoa</taxon>
        <taxon>Ecdysozoa</taxon>
        <taxon>Arthropoda</taxon>
        <taxon>Hexapoda</taxon>
        <taxon>Insecta</taxon>
        <taxon>Pterygota</taxon>
        <taxon>Neoptera</taxon>
        <taxon>Endopterygota</taxon>
        <taxon>Hymenoptera</taxon>
        <taxon>Apocrita</taxon>
        <taxon>Proctotrupomorpha</taxon>
        <taxon>Chalcidoidea</taxon>
        <taxon>Trichogrammatidae</taxon>
        <taxon>Trichogramma</taxon>
    </lineage>
</organism>
<evidence type="ECO:0000256" key="9">
    <source>
        <dbReference type="ARBA" id="ARBA00023065"/>
    </source>
</evidence>
<evidence type="ECO:0000256" key="10">
    <source>
        <dbReference type="ARBA" id="ARBA00023136"/>
    </source>
</evidence>
<sequence length="433" mass="49739">MPSFIDTFAIVKSHVKLRIDPNSPAVDNLIFKLHYRATFLILVLATVLVSSRQYIGEHIRCIADKGVAESVINTFCFFTSTYTIPRLMNSSHIDLDLIPHIGVGTQANGEEITHHAYYQWVPFALGIQAILFYLPHLFWRTIEGGKLRLLVTGLQTASLALREQALTTESMTIMSRQDRAKRIQEIRESFLNRLHMNRSWALYLSMCEGLNLLNLLLQMHLTNKFLGEQFYSLGFALAETGINMKGDALDRVFPKVTKCTFHKFGASGTVQKHDAMCVMALNIINEKIYIFLWYWFSFLTVLTVLGLVYRLFTFLLHGRSKVFNKWVFRLACPGNSDASAILEVTQNTNFGDWLFLYYIAKNVENIVFKEIIEGLSDDMMERNKRMYAQLPQEIIDDDYEKSPKTYVVLLFFYRPFFTAVIADICIYCAAPLG</sequence>
<evidence type="ECO:0000256" key="11">
    <source>
        <dbReference type="ARBA" id="ARBA00023303"/>
    </source>
</evidence>
<feature type="transmembrane region" description="Helical" evidence="12">
    <location>
        <begin position="411"/>
        <end position="432"/>
    </location>
</feature>
<dbReference type="Proteomes" id="UP000479190">
    <property type="component" value="Unassembled WGS sequence"/>
</dbReference>
<dbReference type="OrthoDB" id="5867527at2759"/>
<keyword evidence="9 12" id="KW-0406">Ion transport</keyword>